<evidence type="ECO:0000313" key="2">
    <source>
        <dbReference type="Proteomes" id="UP000029590"/>
    </source>
</evidence>
<evidence type="ECO:0000313" key="1">
    <source>
        <dbReference type="EMBL" id="KGC20285.1"/>
    </source>
</evidence>
<comment type="caution">
    <text evidence="1">The sequence shown here is derived from an EMBL/GenBank/DDBJ whole genome shotgun (WGS) entry which is preliminary data.</text>
</comment>
<gene>
    <name evidence="1" type="ORF">DM48_7864</name>
</gene>
<reference evidence="1 2" key="1">
    <citation type="submission" date="2014-04" db="EMBL/GenBank/DDBJ databases">
        <authorList>
            <person name="Bishop-Lilly K.A."/>
            <person name="Broomall S.M."/>
            <person name="Chain P.S."/>
            <person name="Chertkov O."/>
            <person name="Coyne S.R."/>
            <person name="Daligault H.E."/>
            <person name="Davenport K.W."/>
            <person name="Erkkila T."/>
            <person name="Frey K.G."/>
            <person name="Gibbons H.S."/>
            <person name="Gu W."/>
            <person name="Jaissle J."/>
            <person name="Johnson S.L."/>
            <person name="Koroleva G.I."/>
            <person name="Ladner J.T."/>
            <person name="Lo C.-C."/>
            <person name="Minogue T.D."/>
            <person name="Munk C."/>
            <person name="Palacios G.F."/>
            <person name="Redden C.L."/>
            <person name="Rosenzweig C.N."/>
            <person name="Scholz M.B."/>
            <person name="Teshima H."/>
            <person name="Xu Y."/>
        </authorList>
    </citation>
    <scope>NUCLEOTIDE SEQUENCE [LARGE SCALE GENOMIC DNA]</scope>
    <source>
        <strain evidence="2">gladioli</strain>
    </source>
</reference>
<proteinExistence type="predicted"/>
<sequence>MDLRQDPFADTHFGRLALEKIKPTSPHFRLFEAGWLETGGPPDSWEIFEVIGAEFREAKRGPNKGKLSIMVPNTRRIVHLHRDELRDDSRAIDVP</sequence>
<organism evidence="1 2">
    <name type="scientific">Burkholderia gladioli</name>
    <name type="common">Pseudomonas marginata</name>
    <name type="synonym">Phytomonas marginata</name>
    <dbReference type="NCBI Taxonomy" id="28095"/>
    <lineage>
        <taxon>Bacteria</taxon>
        <taxon>Pseudomonadati</taxon>
        <taxon>Pseudomonadota</taxon>
        <taxon>Betaproteobacteria</taxon>
        <taxon>Burkholderiales</taxon>
        <taxon>Burkholderiaceae</taxon>
        <taxon>Burkholderia</taxon>
    </lineage>
</organism>
<dbReference type="Proteomes" id="UP000029590">
    <property type="component" value="Unassembled WGS sequence"/>
</dbReference>
<protein>
    <submittedName>
        <fullName evidence="1">Uncharacterized protein</fullName>
    </submittedName>
</protein>
<dbReference type="AlphaFoldDB" id="A0AAW3F9S4"/>
<name>A0AAW3F9S4_BURGA</name>
<dbReference type="EMBL" id="JPGG01000012">
    <property type="protein sequence ID" value="KGC20285.1"/>
    <property type="molecule type" value="Genomic_DNA"/>
</dbReference>
<accession>A0AAW3F9S4</accession>
<dbReference type="RefSeq" id="WP_036057475.1">
    <property type="nucleotide sequence ID" value="NZ_CADEVQ010000031.1"/>
</dbReference>